<proteinExistence type="predicted"/>
<protein>
    <submittedName>
        <fullName evidence="1">Carbohydrate ABC transporter substrate-binding protein, CUT1 family</fullName>
    </submittedName>
</protein>
<dbReference type="EMBL" id="FQVM01000004">
    <property type="protein sequence ID" value="SHE51285.1"/>
    <property type="molecule type" value="Genomic_DNA"/>
</dbReference>
<dbReference type="Gene3D" id="3.40.190.10">
    <property type="entry name" value="Periplasmic binding protein-like II"/>
    <property type="match status" value="1"/>
</dbReference>
<organism evidence="1 2">
    <name type="scientific">Clostridium fallax</name>
    <dbReference type="NCBI Taxonomy" id="1533"/>
    <lineage>
        <taxon>Bacteria</taxon>
        <taxon>Bacillati</taxon>
        <taxon>Bacillota</taxon>
        <taxon>Clostridia</taxon>
        <taxon>Eubacteriales</taxon>
        <taxon>Clostridiaceae</taxon>
        <taxon>Clostridium</taxon>
    </lineage>
</organism>
<dbReference type="RefSeq" id="WP_072892973.1">
    <property type="nucleotide sequence ID" value="NZ_FQVM01000004.1"/>
</dbReference>
<name>A0A1M4U3N3_9CLOT</name>
<gene>
    <name evidence="1" type="ORF">SAMN05443638_10417</name>
</gene>
<evidence type="ECO:0000313" key="1">
    <source>
        <dbReference type="EMBL" id="SHE51285.1"/>
    </source>
</evidence>
<evidence type="ECO:0000313" key="2">
    <source>
        <dbReference type="Proteomes" id="UP000184035"/>
    </source>
</evidence>
<accession>A0A1M4U3N3</accession>
<dbReference type="Proteomes" id="UP000184035">
    <property type="component" value="Unassembled WGS sequence"/>
</dbReference>
<sequence length="408" mass="47122">MKNLFKVIGCFSIILLISTNLLSCNKINNDNNKNLKIILEDPKSIDNDFINTIFEEYKKENENIKINIKNTKGLDETLEVIKKEDYDIILCGRQSMMELSRRGIIKNISELYKANKINERFYNIVCSYGKAYEEYFGLGLMPYSIEMLCKKEDIPFNIDGSIKLDENNFKTLLSKNKGELPVIVPKELDFNLTTLTYLSNNLITYSDIENKFDESKENYLGINKMQNVFYSFNLFLNILKENNVTLVKEEDKNFEAFFNGDKKLIITCTAALGGLESKEDIKTISNLFSKNYHISPPVVVEHIVCSFTGTDNKSEVNKFLDYICRDEIYITLGKKGFLSGNMKGTHYTPGLINEMVWTIKAANENNIPFYLNLPKKIEEEIKVELKSISEGKYSGNEWQNIIERVYKQ</sequence>
<keyword evidence="2" id="KW-1185">Reference proteome</keyword>
<dbReference type="STRING" id="1533.SAMN05443638_10417"/>
<dbReference type="SUPFAM" id="SSF53850">
    <property type="entry name" value="Periplasmic binding protein-like II"/>
    <property type="match status" value="1"/>
</dbReference>
<dbReference type="AlphaFoldDB" id="A0A1M4U3N3"/>
<reference evidence="1 2" key="1">
    <citation type="submission" date="2016-11" db="EMBL/GenBank/DDBJ databases">
        <authorList>
            <person name="Jaros S."/>
            <person name="Januszkiewicz K."/>
            <person name="Wedrychowicz H."/>
        </authorList>
    </citation>
    <scope>NUCLEOTIDE SEQUENCE [LARGE SCALE GENOMIC DNA]</scope>
    <source>
        <strain evidence="1 2">DSM 2631</strain>
    </source>
</reference>
<dbReference type="OrthoDB" id="1878199at2"/>